<sequence length="501" mass="56642">MATSPKLNFISLAHGEAIPTDLKDTFVIRSDDWDDYGSKVRFDLLWFDEEGKRTIFGKTKVLQGSEGKAGWIVESRTIPPTHFSADIESGFISLGQSAAYYGRMYETFGEDAQKVLTALRDIAVMPGLAGQFETSTVFRNGMMRENAAWRARQFGGAWSRGEEPAETPSFIYKCSISDDEQPFQIEFDFSASDILPGRVVGIIGRNAVGKTRFLAQLSTDLTQARRVSAANVKERKSRFPISQPLFTRILAVSYSAFDRFRRPEAHAESSYIYCGIRDEKGNLSQTGLQRTFRLNKMRVRDLNRDGDWVEYITQILGDMNEFTEADLRREIESNLEESEMLARLSSGQAILCHFVTALLAWLQPESLVLFDEPETHLHPNAVANLFVVLTHILRHHKSYAVVATHSPVVIQEIPSKRVVVFTRERGVTDAAALQFESFGESVAELTEHVFKTQEAESLYREVLNRIAKAMTLEEALDLFTNRLSMNAKSYLLARYARDAKQ</sequence>
<evidence type="ECO:0000259" key="1">
    <source>
        <dbReference type="Pfam" id="PF13304"/>
    </source>
</evidence>
<protein>
    <submittedName>
        <fullName evidence="2">Phage-related protein</fullName>
    </submittedName>
</protein>
<dbReference type="InterPro" id="IPR003959">
    <property type="entry name" value="ATPase_AAA_core"/>
</dbReference>
<keyword evidence="3" id="KW-1185">Reference proteome</keyword>
<gene>
    <name evidence="2" type="primary">ea</name>
    <name evidence="2" type="ORF">AGR3A_Cc190126</name>
</gene>
<proteinExistence type="predicted"/>
<evidence type="ECO:0000313" key="2">
    <source>
        <dbReference type="EMBL" id="CUX14784.1"/>
    </source>
</evidence>
<name>A0A1S7P1W5_9HYPH</name>
<organism evidence="2 3">
    <name type="scientific">Agrobacterium tomkonis CFBP 6623</name>
    <dbReference type="NCBI Taxonomy" id="1183432"/>
    <lineage>
        <taxon>Bacteria</taxon>
        <taxon>Pseudomonadati</taxon>
        <taxon>Pseudomonadota</taxon>
        <taxon>Alphaproteobacteria</taxon>
        <taxon>Hyphomicrobiales</taxon>
        <taxon>Rhizobiaceae</taxon>
        <taxon>Rhizobium/Agrobacterium group</taxon>
        <taxon>Agrobacterium</taxon>
        <taxon>Agrobacterium tumefaciens complex</taxon>
    </lineage>
</organism>
<feature type="domain" description="ATPase AAA-type core" evidence="1">
    <location>
        <begin position="342"/>
        <end position="410"/>
    </location>
</feature>
<dbReference type="EMBL" id="FBWK01000011">
    <property type="protein sequence ID" value="CUX14784.1"/>
    <property type="molecule type" value="Genomic_DNA"/>
</dbReference>
<dbReference type="AlphaFoldDB" id="A0A1S7P1W5"/>
<evidence type="ECO:0000313" key="3">
    <source>
        <dbReference type="Proteomes" id="UP000191988"/>
    </source>
</evidence>
<dbReference type="Pfam" id="PF13304">
    <property type="entry name" value="AAA_21"/>
    <property type="match status" value="1"/>
</dbReference>
<dbReference type="InterPro" id="IPR027417">
    <property type="entry name" value="P-loop_NTPase"/>
</dbReference>
<dbReference type="Gene3D" id="3.40.50.300">
    <property type="entry name" value="P-loop containing nucleotide triphosphate hydrolases"/>
    <property type="match status" value="1"/>
</dbReference>
<reference evidence="3" key="1">
    <citation type="submission" date="2016-01" db="EMBL/GenBank/DDBJ databases">
        <authorList>
            <person name="Regsiter A."/>
            <person name="william w."/>
        </authorList>
    </citation>
    <scope>NUCLEOTIDE SEQUENCE [LARGE SCALE GENOMIC DNA]</scope>
    <source>
        <strain evidence="3">CFBP 6623</strain>
    </source>
</reference>
<dbReference type="PANTHER" id="PTHR43581">
    <property type="entry name" value="ATP/GTP PHOSPHATASE"/>
    <property type="match status" value="1"/>
</dbReference>
<accession>A0A1S7P1W5</accession>
<dbReference type="InterPro" id="IPR051396">
    <property type="entry name" value="Bact_Antivir_Def_Nuclease"/>
</dbReference>
<dbReference type="STRING" id="1183432.AGR3A_Cc190126"/>
<dbReference type="SUPFAM" id="SSF52540">
    <property type="entry name" value="P-loop containing nucleoside triphosphate hydrolases"/>
    <property type="match status" value="1"/>
</dbReference>
<dbReference type="Proteomes" id="UP000191988">
    <property type="component" value="Unassembled WGS sequence"/>
</dbReference>
<dbReference type="GO" id="GO:0016887">
    <property type="term" value="F:ATP hydrolysis activity"/>
    <property type="evidence" value="ECO:0007669"/>
    <property type="project" value="InterPro"/>
</dbReference>
<dbReference type="PANTHER" id="PTHR43581:SF2">
    <property type="entry name" value="EXCINUCLEASE ATPASE SUBUNIT"/>
    <property type="match status" value="1"/>
</dbReference>
<dbReference type="RefSeq" id="WP_080842041.1">
    <property type="nucleotide sequence ID" value="NZ_LT009723.1"/>
</dbReference>
<dbReference type="GO" id="GO:0005524">
    <property type="term" value="F:ATP binding"/>
    <property type="evidence" value="ECO:0007669"/>
    <property type="project" value="InterPro"/>
</dbReference>